<dbReference type="Proteomes" id="UP000184123">
    <property type="component" value="Unassembled WGS sequence"/>
</dbReference>
<accession>A0A1M6ZML7</accession>
<reference evidence="1 4" key="2">
    <citation type="submission" date="2019-07" db="EMBL/GenBank/DDBJ databases">
        <title>Whole genome shotgun sequence of Halomonas cupida NBRC 102219.</title>
        <authorList>
            <person name="Hosoyama A."/>
            <person name="Uohara A."/>
            <person name="Ohji S."/>
            <person name="Ichikawa N."/>
        </authorList>
    </citation>
    <scope>NUCLEOTIDE SEQUENCE [LARGE SCALE GENOMIC DNA]</scope>
    <source>
        <strain evidence="1 4">NBRC 102219</strain>
    </source>
</reference>
<keyword evidence="4" id="KW-1185">Reference proteome</keyword>
<dbReference type="EMBL" id="FRCA01000001">
    <property type="protein sequence ID" value="SHL31609.1"/>
    <property type="molecule type" value="Genomic_DNA"/>
</dbReference>
<sequence length="174" mass="18852">MVFRGVTVDLLWGNTTIKQETESDKSEDDIAVLPHMRAGTGTSSIASGYPAIAIQEELAGAVEGKKIKIEVTVPDLDEMEVTLNLRVEGSFAEDHLFGYGYVKYDQGEDLKPSPNGTLDKSEMGEVFTVGGGYKISLEKSYEASRVSTGVSLEVVFVDNSGAGKTRSDEFVVRF</sequence>
<reference evidence="2 3" key="1">
    <citation type="submission" date="2016-11" db="EMBL/GenBank/DDBJ databases">
        <authorList>
            <person name="Jaros S."/>
            <person name="Januszkiewicz K."/>
            <person name="Wedrychowicz H."/>
        </authorList>
    </citation>
    <scope>NUCLEOTIDE SEQUENCE [LARGE SCALE GENOMIC DNA]</scope>
    <source>
        <strain evidence="2 3">DSM 4740</strain>
    </source>
</reference>
<evidence type="ECO:0000313" key="4">
    <source>
        <dbReference type="Proteomes" id="UP000321726"/>
    </source>
</evidence>
<evidence type="ECO:0000313" key="3">
    <source>
        <dbReference type="Proteomes" id="UP000184123"/>
    </source>
</evidence>
<gene>
    <name evidence="1" type="ORF">HCU01_06670</name>
    <name evidence="2" type="ORF">SAMN05660971_00172</name>
</gene>
<organism evidence="2 3">
    <name type="scientific">Halomonas cupida</name>
    <dbReference type="NCBI Taxonomy" id="44933"/>
    <lineage>
        <taxon>Bacteria</taxon>
        <taxon>Pseudomonadati</taxon>
        <taxon>Pseudomonadota</taxon>
        <taxon>Gammaproteobacteria</taxon>
        <taxon>Oceanospirillales</taxon>
        <taxon>Halomonadaceae</taxon>
        <taxon>Halomonas</taxon>
    </lineage>
</organism>
<dbReference type="STRING" id="44933.SAMN05660971_00172"/>
<evidence type="ECO:0000313" key="2">
    <source>
        <dbReference type="EMBL" id="SHL31609.1"/>
    </source>
</evidence>
<evidence type="ECO:0000313" key="1">
    <source>
        <dbReference type="EMBL" id="GEN22718.1"/>
    </source>
</evidence>
<name>A0A1M6ZML7_9GAMM</name>
<protein>
    <submittedName>
        <fullName evidence="2">Uncharacterized protein</fullName>
    </submittedName>
</protein>
<dbReference type="Proteomes" id="UP000321726">
    <property type="component" value="Unassembled WGS sequence"/>
</dbReference>
<dbReference type="AlphaFoldDB" id="A0A1M6ZML7"/>
<proteinExistence type="predicted"/>
<dbReference type="EMBL" id="BJXU01000022">
    <property type="protein sequence ID" value="GEN22718.1"/>
    <property type="molecule type" value="Genomic_DNA"/>
</dbReference>